<evidence type="ECO:0000313" key="1">
    <source>
        <dbReference type="EMBL" id="MFC5214187.1"/>
    </source>
</evidence>
<dbReference type="Proteomes" id="UP001596263">
    <property type="component" value="Unassembled WGS sequence"/>
</dbReference>
<dbReference type="EMBL" id="JBHSKM010000004">
    <property type="protein sequence ID" value="MFC5214187.1"/>
    <property type="molecule type" value="Genomic_DNA"/>
</dbReference>
<keyword evidence="2" id="KW-1185">Reference proteome</keyword>
<accession>A0ABW0CHA7</accession>
<protein>
    <submittedName>
        <fullName evidence="1">Uncharacterized protein</fullName>
    </submittedName>
</protein>
<proteinExistence type="predicted"/>
<comment type="caution">
    <text evidence="1">The sequence shown here is derived from an EMBL/GenBank/DDBJ whole genome shotgun (WGS) entry which is preliminary data.</text>
</comment>
<evidence type="ECO:0000313" key="2">
    <source>
        <dbReference type="Proteomes" id="UP001596263"/>
    </source>
</evidence>
<gene>
    <name evidence="1" type="ORF">ACFPQ9_10160</name>
</gene>
<organism evidence="1 2">
    <name type="scientific">Streptomyces coerulescens</name>
    <dbReference type="NCBI Taxonomy" id="29304"/>
    <lineage>
        <taxon>Bacteria</taxon>
        <taxon>Bacillati</taxon>
        <taxon>Actinomycetota</taxon>
        <taxon>Actinomycetes</taxon>
        <taxon>Kitasatosporales</taxon>
        <taxon>Streptomycetaceae</taxon>
        <taxon>Streptomyces</taxon>
    </lineage>
</organism>
<reference evidence="2" key="1">
    <citation type="journal article" date="2019" name="Int. J. Syst. Evol. Microbiol.">
        <title>The Global Catalogue of Microorganisms (GCM) 10K type strain sequencing project: providing services to taxonomists for standard genome sequencing and annotation.</title>
        <authorList>
            <consortium name="The Broad Institute Genomics Platform"/>
            <consortium name="The Broad Institute Genome Sequencing Center for Infectious Disease"/>
            <person name="Wu L."/>
            <person name="Ma J."/>
        </authorList>
    </citation>
    <scope>NUCLEOTIDE SEQUENCE [LARGE SCALE GENOMIC DNA]</scope>
    <source>
        <strain evidence="2">KCTC 42586</strain>
    </source>
</reference>
<sequence length="58" mass="5404">MAASAEEPAPVPGVASGAVPAVESMTTAVAAVAVSAVAVSAAASVFDRPGPVWPTLGG</sequence>
<name>A0ABW0CHA7_STRCD</name>
<dbReference type="RefSeq" id="WP_380850036.1">
    <property type="nucleotide sequence ID" value="NZ_JBHSKM010000004.1"/>
</dbReference>